<keyword evidence="3" id="KW-1185">Reference proteome</keyword>
<keyword evidence="2" id="KW-0645">Protease</keyword>
<dbReference type="PROSITE" id="PS50175">
    <property type="entry name" value="ASP_PROT_RETROV"/>
    <property type="match status" value="1"/>
</dbReference>
<keyword evidence="2" id="KW-0378">Hydrolase</keyword>
<reference evidence="2 3" key="1">
    <citation type="journal article" date="2020" name="J Geophys Res Biogeosci">
        <title>Magnetotaxis as an Adaptation to Enable Bacterial Shuttling of Microbial Sulfur and Sulfur Cycling Across Aquatic Oxic#Anoxic Interfaces.</title>
        <authorList>
            <person name="Li J."/>
            <person name="Liu P."/>
            <person name="Wang J."/>
            <person name="Roberts A.P."/>
            <person name="Pan Y."/>
        </authorList>
    </citation>
    <scope>NUCLEOTIDE SEQUENCE [LARGE SCALE GENOMIC DNA]</scope>
    <source>
        <strain evidence="2 3">MYR-1_YQ</strain>
    </source>
</reference>
<evidence type="ECO:0000259" key="1">
    <source>
        <dbReference type="PROSITE" id="PS50175"/>
    </source>
</evidence>
<accession>A0ABS6RV73</accession>
<dbReference type="GO" id="GO:0006508">
    <property type="term" value="P:proteolysis"/>
    <property type="evidence" value="ECO:0007669"/>
    <property type="project" value="UniProtKB-KW"/>
</dbReference>
<dbReference type="InterPro" id="IPR001969">
    <property type="entry name" value="Aspartic_peptidase_AS"/>
</dbReference>
<dbReference type="PROSITE" id="PS00141">
    <property type="entry name" value="ASP_PROTEASE"/>
    <property type="match status" value="1"/>
</dbReference>
<dbReference type="InterPro" id="IPR001995">
    <property type="entry name" value="Peptidase_A2_cat"/>
</dbReference>
<evidence type="ECO:0000313" key="2">
    <source>
        <dbReference type="EMBL" id="MBV6340534.1"/>
    </source>
</evidence>
<evidence type="ECO:0000313" key="3">
    <source>
        <dbReference type="Proteomes" id="UP001196980"/>
    </source>
</evidence>
<feature type="domain" description="Peptidase A2" evidence="1">
    <location>
        <begin position="46"/>
        <end position="85"/>
    </location>
</feature>
<dbReference type="Pfam" id="PF13975">
    <property type="entry name" value="gag-asp_proteas"/>
    <property type="match status" value="1"/>
</dbReference>
<dbReference type="GO" id="GO:0008233">
    <property type="term" value="F:peptidase activity"/>
    <property type="evidence" value="ECO:0007669"/>
    <property type="project" value="UniProtKB-KW"/>
</dbReference>
<protein>
    <submittedName>
        <fullName evidence="2">Aspartyl protease family protein</fullName>
    </submittedName>
</protein>
<name>A0ABS6RV73_9BACT</name>
<organism evidence="2 3">
    <name type="scientific">Candidatus Magnetobacterium casense</name>
    <dbReference type="NCBI Taxonomy" id="1455061"/>
    <lineage>
        <taxon>Bacteria</taxon>
        <taxon>Pseudomonadati</taxon>
        <taxon>Nitrospirota</taxon>
        <taxon>Thermodesulfovibrionia</taxon>
        <taxon>Thermodesulfovibrionales</taxon>
        <taxon>Candidatus Magnetobacteriaceae</taxon>
        <taxon>Candidatus Magnetobacterium</taxon>
    </lineage>
</organism>
<dbReference type="Proteomes" id="UP001196980">
    <property type="component" value="Unassembled WGS sequence"/>
</dbReference>
<comment type="caution">
    <text evidence="2">The sequence shown here is derived from an EMBL/GenBank/DDBJ whole genome shotgun (WGS) entry which is preliminary data.</text>
</comment>
<gene>
    <name evidence="2" type="ORF">HWQ67_02935</name>
</gene>
<sequence>MYDLDCNNETLMAIFGICLPYDSDSDRPIIDISIKNDDDDDSWTTEPFLLDTGADVSIINSQKARRIGLNPNIYTGTTTIGGITGGGKFRLREVRARINGVELTFTLAFGPKMIHGINILSYRAVLSAFLLAFEYDRIALFPR</sequence>
<dbReference type="RefSeq" id="WP_218251154.1">
    <property type="nucleotide sequence ID" value="NZ_JABXWD010000030.1"/>
</dbReference>
<dbReference type="EMBL" id="JABXWD010000030">
    <property type="protein sequence ID" value="MBV6340534.1"/>
    <property type="molecule type" value="Genomic_DNA"/>
</dbReference>
<proteinExistence type="predicted"/>